<feature type="binding site" evidence="5">
    <location>
        <position position="128"/>
    </location>
    <ligand>
        <name>NAD(+)</name>
        <dbReference type="ChEBI" id="CHEBI:57540"/>
    </ligand>
</feature>
<gene>
    <name evidence="7" type="ORF">HMPREF9498_02646</name>
</gene>
<dbReference type="InterPro" id="IPR018211">
    <property type="entry name" value="ADH_Fe_CS"/>
</dbReference>
<comment type="cofactor">
    <cofactor evidence="4">
        <name>Zn(2+)</name>
        <dbReference type="ChEBI" id="CHEBI:29105"/>
    </cofactor>
    <text evidence="4">Binds 1 zinc ion per subunit.</text>
</comment>
<reference evidence="7 8" key="1">
    <citation type="submission" date="2010-07" db="EMBL/GenBank/DDBJ databases">
        <authorList>
            <person name="Sid Ahmed O."/>
        </authorList>
    </citation>
    <scope>NUCLEOTIDE SEQUENCE [LARGE SCALE GENOMIC DNA]</scope>
    <source>
        <strain evidence="7 8">TX4248</strain>
    </source>
</reference>
<evidence type="ECO:0000313" key="8">
    <source>
        <dbReference type="Proteomes" id="UP000004846"/>
    </source>
</evidence>
<feature type="binding site" evidence="5">
    <location>
        <position position="130"/>
    </location>
    <ligand>
        <name>NAD(+)</name>
        <dbReference type="ChEBI" id="CHEBI:57540"/>
    </ligand>
</feature>
<evidence type="ECO:0000313" key="7">
    <source>
        <dbReference type="EMBL" id="EFM81761.1"/>
    </source>
</evidence>
<name>A0A125W380_ENTFL</name>
<evidence type="ECO:0000256" key="5">
    <source>
        <dbReference type="PIRSR" id="PIRSR000112-3"/>
    </source>
</evidence>
<comment type="caution">
    <text evidence="7">The sequence shown here is derived from an EMBL/GenBank/DDBJ whole genome shotgun (WGS) entry which is preliminary data.</text>
</comment>
<dbReference type="AlphaFoldDB" id="A0A125W380"/>
<evidence type="ECO:0000259" key="6">
    <source>
        <dbReference type="Pfam" id="PF00465"/>
    </source>
</evidence>
<accession>A0A125W380</accession>
<dbReference type="EMBL" id="AEBR01000095">
    <property type="protein sequence ID" value="EFM81761.1"/>
    <property type="molecule type" value="Genomic_DNA"/>
</dbReference>
<dbReference type="InterPro" id="IPR001670">
    <property type="entry name" value="ADH_Fe/GldA"/>
</dbReference>
<dbReference type="InterPro" id="IPR016205">
    <property type="entry name" value="Glycerol_DH"/>
</dbReference>
<dbReference type="SUPFAM" id="SSF56796">
    <property type="entry name" value="Dehydroquinate synthase-like"/>
    <property type="match status" value="1"/>
</dbReference>
<evidence type="ECO:0000256" key="3">
    <source>
        <dbReference type="ARBA" id="ARBA00023002"/>
    </source>
</evidence>
<feature type="binding site" evidence="4">
    <location>
        <position position="278"/>
    </location>
    <ligand>
        <name>glycerol</name>
        <dbReference type="ChEBI" id="CHEBI:17754"/>
    </ligand>
</feature>
<keyword evidence="2 4" id="KW-0479">Metal-binding</keyword>
<dbReference type="GO" id="GO:0016614">
    <property type="term" value="F:oxidoreductase activity, acting on CH-OH group of donors"/>
    <property type="evidence" value="ECO:0007669"/>
    <property type="project" value="InterPro"/>
</dbReference>
<feature type="binding site" evidence="5">
    <location>
        <begin position="119"/>
        <end position="122"/>
    </location>
    <ligand>
        <name>NAD(+)</name>
        <dbReference type="ChEBI" id="CHEBI:57540"/>
    </ligand>
</feature>
<sequence length="368" mass="41262">MLTDLKVKVGPQFYRYHEGALASVPSLFKEYHAQRILVVHGTVSFEKAQPFLPFLADSEYQFFYHTYTGECSYFGAEQISQQIKEHQIDFLLGVGGGKLADLVGYSAHLNNLNFGLVPTLASNCAPWTPLAVMYQENGAAEGKTEHFFRQAAFLITDPKLLLDAPRDYFVAGLADTLAKWYESETILRQAHLQGEPFLQLAGATAKLSQEAIMRDSKAALAAMDEGKLTPEFAHLSEIVFAVSGLVGGFGDKYARNAAAHAMHDAMSKFLPKSHDYLHGEKVAYGIFYQLALEKRWAIIDALIPFYQELNLPMSLRQMGLYPEEEAVLDAMVQFIDSKEKVHLIPIEISEERLRQGIEELEKYIQNQG</sequence>
<keyword evidence="4" id="KW-0862">Zinc</keyword>
<dbReference type="Gene3D" id="3.40.50.1970">
    <property type="match status" value="1"/>
</dbReference>
<dbReference type="PANTHER" id="PTHR43616:SF3">
    <property type="entry name" value="HYDROXYCARBOXYLATE DEHYDROGENASE A"/>
    <property type="match status" value="1"/>
</dbReference>
<feature type="binding site" evidence="5">
    <location>
        <begin position="97"/>
        <end position="101"/>
    </location>
    <ligand>
        <name>NAD(+)</name>
        <dbReference type="ChEBI" id="CHEBI:57540"/>
    </ligand>
</feature>
<feature type="domain" description="Alcohol dehydrogenase iron-type/glycerol dehydrogenase GldA" evidence="6">
    <location>
        <begin position="11"/>
        <end position="158"/>
    </location>
</feature>
<proteinExistence type="inferred from homology"/>
<dbReference type="Pfam" id="PF00465">
    <property type="entry name" value="Fe-ADH"/>
    <property type="match status" value="1"/>
</dbReference>
<dbReference type="Gene3D" id="1.20.1090.10">
    <property type="entry name" value="Dehydroquinate synthase-like - alpha domain"/>
    <property type="match status" value="1"/>
</dbReference>
<organism evidence="7 8">
    <name type="scientific">Enterococcus faecalis TX4248</name>
    <dbReference type="NCBI Taxonomy" id="749495"/>
    <lineage>
        <taxon>Bacteria</taxon>
        <taxon>Bacillati</taxon>
        <taxon>Bacillota</taxon>
        <taxon>Bacilli</taxon>
        <taxon>Lactobacillales</taxon>
        <taxon>Enterococcaceae</taxon>
        <taxon>Enterococcus</taxon>
    </lineage>
</organism>
<keyword evidence="3" id="KW-0560">Oxidoreductase</keyword>
<keyword evidence="5" id="KW-0520">NAD</keyword>
<dbReference type="GO" id="GO:0046872">
    <property type="term" value="F:metal ion binding"/>
    <property type="evidence" value="ECO:0007669"/>
    <property type="project" value="UniProtKB-KW"/>
</dbReference>
<feature type="binding site" evidence="4">
    <location>
        <position position="175"/>
    </location>
    <ligand>
        <name>glycerol</name>
        <dbReference type="ChEBI" id="CHEBI:17754"/>
    </ligand>
</feature>
<feature type="binding site" evidence="4">
    <location>
        <position position="260"/>
    </location>
    <ligand>
        <name>glycerol</name>
        <dbReference type="ChEBI" id="CHEBI:17754"/>
    </ligand>
</feature>
<dbReference type="HOGENOM" id="CLU_044754_2_0_9"/>
<dbReference type="CDD" id="cd08172">
    <property type="entry name" value="GlyDH-like"/>
    <property type="match status" value="1"/>
</dbReference>
<evidence type="ECO:0000256" key="4">
    <source>
        <dbReference type="PIRSR" id="PIRSR000112-1"/>
    </source>
</evidence>
<comment type="similarity">
    <text evidence="1">Belongs to the iron-containing alcohol dehydrogenase family.</text>
</comment>
<protein>
    <submittedName>
        <fullName evidence="7">3-dehydroquinate synthase</fullName>
    </submittedName>
</protein>
<dbReference type="PIRSF" id="PIRSF000112">
    <property type="entry name" value="Glycerol_dehydrogenase"/>
    <property type="match status" value="1"/>
</dbReference>
<dbReference type="PROSITE" id="PS00913">
    <property type="entry name" value="ADH_IRON_1"/>
    <property type="match status" value="1"/>
</dbReference>
<evidence type="ECO:0000256" key="1">
    <source>
        <dbReference type="ARBA" id="ARBA00007358"/>
    </source>
</evidence>
<dbReference type="Proteomes" id="UP000004846">
    <property type="component" value="Unassembled WGS sequence"/>
</dbReference>
<evidence type="ECO:0000256" key="2">
    <source>
        <dbReference type="ARBA" id="ARBA00022723"/>
    </source>
</evidence>
<dbReference type="RefSeq" id="WP_002365378.1">
    <property type="nucleotide sequence ID" value="NZ_GL454482.1"/>
</dbReference>
<feature type="binding site" evidence="5">
    <location>
        <position position="134"/>
    </location>
    <ligand>
        <name>NAD(+)</name>
        <dbReference type="ChEBI" id="CHEBI:57540"/>
    </ligand>
</feature>
<dbReference type="PANTHER" id="PTHR43616">
    <property type="entry name" value="GLYCEROL DEHYDROGENASE"/>
    <property type="match status" value="1"/>
</dbReference>